<evidence type="ECO:0000313" key="4">
    <source>
        <dbReference type="EMBL" id="MBN3314441.1"/>
    </source>
</evidence>
<feature type="region of interest" description="Disordered" evidence="2">
    <location>
        <begin position="170"/>
        <end position="221"/>
    </location>
</feature>
<accession>A0A8J7NLQ2</accession>
<dbReference type="AlphaFoldDB" id="A0A8J7NLQ2"/>
<evidence type="ECO:0000256" key="1">
    <source>
        <dbReference type="PROSITE-ProRule" id="PRU00047"/>
    </source>
</evidence>
<dbReference type="GO" id="GO:0008270">
    <property type="term" value="F:zinc ion binding"/>
    <property type="evidence" value="ECO:0007669"/>
    <property type="project" value="UniProtKB-KW"/>
</dbReference>
<organism evidence="5 6">
    <name type="scientific">Atractosteus spatula</name>
    <name type="common">Alligator gar</name>
    <name type="synonym">Lepisosteus spatula</name>
    <dbReference type="NCBI Taxonomy" id="7917"/>
    <lineage>
        <taxon>Eukaryota</taxon>
        <taxon>Metazoa</taxon>
        <taxon>Chordata</taxon>
        <taxon>Craniata</taxon>
        <taxon>Vertebrata</taxon>
        <taxon>Euteleostomi</taxon>
        <taxon>Actinopterygii</taxon>
        <taxon>Neopterygii</taxon>
        <taxon>Holostei</taxon>
        <taxon>Semionotiformes</taxon>
        <taxon>Lepisosteidae</taxon>
        <taxon>Atractosteus</taxon>
    </lineage>
</organism>
<feature type="non-terminal residue" evidence="5">
    <location>
        <position position="1"/>
    </location>
</feature>
<evidence type="ECO:0000313" key="5">
    <source>
        <dbReference type="EMBL" id="MBN3314460.1"/>
    </source>
</evidence>
<feature type="domain" description="CCHC-type" evidence="3">
    <location>
        <begin position="139"/>
        <end position="154"/>
    </location>
</feature>
<dbReference type="PANTHER" id="PTHR46486:SF1">
    <property type="entry name" value="CCHC-TYPE DOMAIN-CONTAINING PROTEIN"/>
    <property type="match status" value="1"/>
</dbReference>
<keyword evidence="1" id="KW-0862">Zinc</keyword>
<proteinExistence type="predicted"/>
<comment type="caution">
    <text evidence="5">The sequence shown here is derived from an EMBL/GenBank/DDBJ whole genome shotgun (WGS) entry which is preliminary data.</text>
</comment>
<evidence type="ECO:0000313" key="6">
    <source>
        <dbReference type="Proteomes" id="UP000736164"/>
    </source>
</evidence>
<dbReference type="SMART" id="SM00343">
    <property type="entry name" value="ZnF_C2HC"/>
    <property type="match status" value="3"/>
</dbReference>
<feature type="domain" description="CCHC-type" evidence="3">
    <location>
        <begin position="120"/>
        <end position="134"/>
    </location>
</feature>
<keyword evidence="6" id="KW-1185">Reference proteome</keyword>
<feature type="non-terminal residue" evidence="5">
    <location>
        <position position="221"/>
    </location>
</feature>
<keyword evidence="1" id="KW-0479">Metal-binding</keyword>
<name>A0A8J7NLQ2_ATRSP</name>
<keyword evidence="1" id="KW-0863">Zinc-finger</keyword>
<dbReference type="InterPro" id="IPR001878">
    <property type="entry name" value="Znf_CCHC"/>
</dbReference>
<reference evidence="5" key="1">
    <citation type="journal article" date="2021" name="Cell">
        <title>Tracing the genetic footprints of vertebrate landing in non-teleost ray-finned fishes.</title>
        <authorList>
            <person name="Bi X."/>
            <person name="Wang K."/>
            <person name="Yang L."/>
            <person name="Pan H."/>
            <person name="Jiang H."/>
            <person name="Wei Q."/>
            <person name="Fang M."/>
            <person name="Yu H."/>
            <person name="Zhu C."/>
            <person name="Cai Y."/>
            <person name="He Y."/>
            <person name="Gan X."/>
            <person name="Zeng H."/>
            <person name="Yu D."/>
            <person name="Zhu Y."/>
            <person name="Jiang H."/>
            <person name="Qiu Q."/>
            <person name="Yang H."/>
            <person name="Zhang Y.E."/>
            <person name="Wang W."/>
            <person name="Zhu M."/>
            <person name="He S."/>
            <person name="Zhang G."/>
        </authorList>
    </citation>
    <scope>NUCLEOTIDE SEQUENCE</scope>
    <source>
        <strain evidence="5">Allg_001</strain>
    </source>
</reference>
<dbReference type="EMBL" id="JAAWVO010015592">
    <property type="protein sequence ID" value="MBN3314441.1"/>
    <property type="molecule type" value="Genomic_DNA"/>
</dbReference>
<dbReference type="PROSITE" id="PS50158">
    <property type="entry name" value="ZF_CCHC"/>
    <property type="match status" value="2"/>
</dbReference>
<evidence type="ECO:0000259" key="3">
    <source>
        <dbReference type="PROSITE" id="PS50158"/>
    </source>
</evidence>
<dbReference type="InterPro" id="IPR057811">
    <property type="entry name" value="RBD_ZCCHC3_2nd"/>
</dbReference>
<dbReference type="SUPFAM" id="SSF57756">
    <property type="entry name" value="Retrovirus zinc finger-like domains"/>
    <property type="match status" value="1"/>
</dbReference>
<evidence type="ECO:0000256" key="2">
    <source>
        <dbReference type="SAM" id="MobiDB-lite"/>
    </source>
</evidence>
<dbReference type="InterPro" id="IPR036875">
    <property type="entry name" value="Znf_CCHC_sf"/>
</dbReference>
<protein>
    <submittedName>
        <fullName evidence="5">ZCHC3 protein</fullName>
    </submittedName>
</protein>
<dbReference type="Pfam" id="PF23058">
    <property type="entry name" value="RBD_ZCCHC3_2nd"/>
    <property type="match status" value="1"/>
</dbReference>
<dbReference type="PANTHER" id="PTHR46486">
    <property type="entry name" value="CCHC-TYPE DOMAIN-CONTAINING PROTEIN"/>
    <property type="match status" value="1"/>
</dbReference>
<dbReference type="Proteomes" id="UP000736164">
    <property type="component" value="Unassembled WGS sequence"/>
</dbReference>
<gene>
    <name evidence="5" type="primary">Zcchc3_65</name>
    <name evidence="4" type="synonym">Zcchc3_64</name>
    <name evidence="4" type="ORF">GTO95_0016393</name>
    <name evidence="5" type="ORF">GTO95_0016395</name>
</gene>
<dbReference type="GO" id="GO:0003676">
    <property type="term" value="F:nucleic acid binding"/>
    <property type="evidence" value="ECO:0007669"/>
    <property type="project" value="InterPro"/>
</dbReference>
<sequence>APLVYFHVEPLFARELRQLVVHMFNPFVPDEDICFFLKRYVDIQGVGKKILDAGGYWTCKRKYMVCLRPGGPQGAGVVHPPATFSIRANNGYLYYSGQPTGCRKCGNHGHISAEFNNVVCRRCGVIGHVTAECRVGISCNLCGKQGHLYNTCPNRKRSYAEAAAAKAQREKIGESASVSETETERDNVQTGGEGQVLEESSGSVVMDTAPGASEELVEEGL</sequence>
<dbReference type="Gene3D" id="4.10.60.10">
    <property type="entry name" value="Zinc finger, CCHC-type"/>
    <property type="match status" value="1"/>
</dbReference>
<dbReference type="EMBL" id="JAAWVO010015592">
    <property type="protein sequence ID" value="MBN3314460.1"/>
    <property type="molecule type" value="Genomic_DNA"/>
</dbReference>